<dbReference type="SUPFAM" id="SSF81383">
    <property type="entry name" value="F-box domain"/>
    <property type="match status" value="1"/>
</dbReference>
<keyword evidence="3" id="KW-1185">Reference proteome</keyword>
<protein>
    <recommendedName>
        <fullName evidence="4">F-box domain-containing protein</fullName>
    </recommendedName>
</protein>
<accession>A0AAW0CSZ0</accession>
<name>A0AAW0CSZ0_9AGAR</name>
<dbReference type="Proteomes" id="UP001383192">
    <property type="component" value="Unassembled WGS sequence"/>
</dbReference>
<dbReference type="AlphaFoldDB" id="A0AAW0CSZ0"/>
<dbReference type="Gene3D" id="1.20.1280.50">
    <property type="match status" value="1"/>
</dbReference>
<evidence type="ECO:0008006" key="4">
    <source>
        <dbReference type="Google" id="ProtNLM"/>
    </source>
</evidence>
<dbReference type="InterPro" id="IPR036047">
    <property type="entry name" value="F-box-like_dom_sf"/>
</dbReference>
<evidence type="ECO:0000313" key="3">
    <source>
        <dbReference type="Proteomes" id="UP001383192"/>
    </source>
</evidence>
<gene>
    <name evidence="2" type="ORF">VNI00_008811</name>
</gene>
<comment type="caution">
    <text evidence="2">The sequence shown here is derived from an EMBL/GenBank/DDBJ whole genome shotgun (WGS) entry which is preliminary data.</text>
</comment>
<feature type="coiled-coil region" evidence="1">
    <location>
        <begin position="61"/>
        <end position="95"/>
    </location>
</feature>
<reference evidence="2 3" key="1">
    <citation type="submission" date="2024-01" db="EMBL/GenBank/DDBJ databases">
        <title>A draft genome for a cacao thread blight-causing isolate of Paramarasmius palmivorus.</title>
        <authorList>
            <person name="Baruah I.K."/>
            <person name="Bukari Y."/>
            <person name="Amoako-Attah I."/>
            <person name="Meinhardt L.W."/>
            <person name="Bailey B.A."/>
            <person name="Cohen S.P."/>
        </authorList>
    </citation>
    <scope>NUCLEOTIDE SEQUENCE [LARGE SCALE GENOMIC DNA]</scope>
    <source>
        <strain evidence="2 3">GH-12</strain>
    </source>
</reference>
<proteinExistence type="predicted"/>
<sequence>MTPSSAFKSSSRPTIKPPLLSIERALDDRFPFDVIPSQLNRRLRAPGVLSPEDRAHFDSILAVADLRIEETRQRIEKYEQELPRLRRSLDFLRARRVQIKLLYHPIRILPPEILSYIFSLCADEVQLNSDASLVTHSFNLVTKHWRRVYRSTPQVWNRLHMRIDPSVISPSFISPRLRHVLLNSREAPLSLQLHVYTAGKGSWKRFSQYLSILREYISSCTEQTSLGLLVCWRT</sequence>
<organism evidence="2 3">
    <name type="scientific">Paramarasmius palmivorus</name>
    <dbReference type="NCBI Taxonomy" id="297713"/>
    <lineage>
        <taxon>Eukaryota</taxon>
        <taxon>Fungi</taxon>
        <taxon>Dikarya</taxon>
        <taxon>Basidiomycota</taxon>
        <taxon>Agaricomycotina</taxon>
        <taxon>Agaricomycetes</taxon>
        <taxon>Agaricomycetidae</taxon>
        <taxon>Agaricales</taxon>
        <taxon>Marasmiineae</taxon>
        <taxon>Marasmiaceae</taxon>
        <taxon>Paramarasmius</taxon>
    </lineage>
</organism>
<evidence type="ECO:0000313" key="2">
    <source>
        <dbReference type="EMBL" id="KAK7041854.1"/>
    </source>
</evidence>
<keyword evidence="1" id="KW-0175">Coiled coil</keyword>
<evidence type="ECO:0000256" key="1">
    <source>
        <dbReference type="SAM" id="Coils"/>
    </source>
</evidence>
<dbReference type="EMBL" id="JAYKXP010000031">
    <property type="protein sequence ID" value="KAK7041854.1"/>
    <property type="molecule type" value="Genomic_DNA"/>
</dbReference>